<comment type="caution">
    <text evidence="4">The sequence shown here is derived from an EMBL/GenBank/DDBJ whole genome shotgun (WGS) entry which is preliminary data.</text>
</comment>
<evidence type="ECO:0008006" key="6">
    <source>
        <dbReference type="Google" id="ProtNLM"/>
    </source>
</evidence>
<name>A0AA38GMV0_TAXCH</name>
<protein>
    <recommendedName>
        <fullName evidence="6">Inactive serine/threonine-protein kinase lvsG</fullName>
    </recommendedName>
</protein>
<feature type="domain" description="BEACH" evidence="3">
    <location>
        <begin position="383"/>
        <end position="669"/>
    </location>
</feature>
<feature type="non-terminal residue" evidence="4">
    <location>
        <position position="1"/>
    </location>
</feature>
<dbReference type="InterPro" id="IPR036372">
    <property type="entry name" value="BEACH_dom_sf"/>
</dbReference>
<proteinExistence type="predicted"/>
<feature type="domain" description="Protein kinase" evidence="2">
    <location>
        <begin position="200"/>
        <end position="582"/>
    </location>
</feature>
<reference evidence="4 5" key="1">
    <citation type="journal article" date="2021" name="Nat. Plants">
        <title>The Taxus genome provides insights into paclitaxel biosynthesis.</title>
        <authorList>
            <person name="Xiong X."/>
            <person name="Gou J."/>
            <person name="Liao Q."/>
            <person name="Li Y."/>
            <person name="Zhou Q."/>
            <person name="Bi G."/>
            <person name="Li C."/>
            <person name="Du R."/>
            <person name="Wang X."/>
            <person name="Sun T."/>
            <person name="Guo L."/>
            <person name="Liang H."/>
            <person name="Lu P."/>
            <person name="Wu Y."/>
            <person name="Zhang Z."/>
            <person name="Ro D.K."/>
            <person name="Shang Y."/>
            <person name="Huang S."/>
            <person name="Yan J."/>
        </authorList>
    </citation>
    <scope>NUCLEOTIDE SEQUENCE [LARGE SCALE GENOMIC DNA]</scope>
    <source>
        <strain evidence="4">Ta-2019</strain>
    </source>
</reference>
<dbReference type="InterPro" id="IPR000409">
    <property type="entry name" value="BEACH_dom"/>
</dbReference>
<sequence length="1428" mass="160426">MHLKTEMKISIEKEMCLEGLERCIHKDFSDRVLVSYGLFPSARPFGSKVVCEVDLIGREDNLLCKDDTLEFVVQIIAEHDNEWRNYMDLNITEQTTAEAEDGHCITDLLDLSQKMEDTVGKCGSEMQTCDLVEERLNCCLTSGVRTSAVSKVNNRSPNASKDKLLTRCLEDTENLKLFLLENIVALVPTTNRTASYAALESIFWNLNSGSLEENVLSSINLFLEEKSKDLYALKFIKSVSMSLSCEEDVSSVCIRHPNIVPLLGLLKSNEYMYLVHPKVPFTLENILYFSPGALQNDWHARFLTYQILSALAYSHNQGIAHGSLNPSNILLTDTNWCWLGGFGEHSIQNVQENLKKTNSSNAFFHKGSFCTDTCSCRALFMESKLSSFMDWESNFKRWWEGDLSNYEYLLALNRLAGRRWSDRTFHTVMPWVIDFSVRPDVTSNAGWRDLMKSKWHLAKGDEQLDFTYASSEIPHHVSDECLSELAVCSYKARRLPLCVLRRAVRSVYEPNEYPANMQRLYQWTPDECIPEFYTDPRVFYSIHEGMSDLAIPSWAATPEEFIFLHRAALESDWVSMRLHHWIDLTFGYKLSGEASVAAKNVTLSTSALTVPRSMGRRQLFDRPHPMRKCSSRRLRDAWKEAAELESRMLGSTIESVSKIGSQSISQTEKICSDDNSYFKVDNHSMPTSLEELEELALFIESSRHLTPCYRPTLATNSHSGLSFESLQGQKLEKGATKSLPGIISDPTFGQLNSFLDCLVANEDGRERNFQDFLLWQNKASHLKSPLESLANDIFAMGCIIAELHMHRPLFDPVSLAAYIKDGVLPGLLKKLPPHLKCLVESAIQRDWRRRPSAEALLEAPYFPSTVRSAYWFLAPIYVLGSKSSRLHYAAKLAREGALLSMGSFAAEMCVPSCLPLILTPALDFDVEAAVHLLKEFIRSLKPQAAITLLLPSVQKILQSTESSHLKVALLQISFIRDLWKFVGLQAYLENIHPLVIKNLYISSNKNSAAAASVLLVGSCEELGTPITIHQTILPLMQCFGRGITVEGIETLVRIGGHLGEKVIVRQMLPPLRGIVLSGMTFSNVDKLEPFQSWHTLALIDALTVLDGLVRILPSSVVLTELVQEQNTVHAKLLMQANLNPNVVRHASKGLIGICQHIGPDSTVAFMLPKLKPVLDELAFSQDVDSVQEEMGNHDFLSRMQGLHFNGHSEVDEETCADNKMDLVFLLYPSLASLLGIERLRQCFTTWLLLEQVLFRRYKWKWKCVGEMPQSGDSTHLISSSKSPQAPFNPASLLLNGVGWSIPQSQASKISKSTITRQATDNQLSAHNEAAASSGKYEPWSWLPSTVDTWEGPEFLSRLGGIKDEYPWRLKASVLHSVRAHPGILRAVAVEDDECTVFSAGAGPRVRGIIYKWQLSTMDCVIGYAGHEE</sequence>
<dbReference type="CDD" id="cd06071">
    <property type="entry name" value="Beach"/>
    <property type="match status" value="1"/>
</dbReference>
<dbReference type="GO" id="GO:0004672">
    <property type="term" value="F:protein kinase activity"/>
    <property type="evidence" value="ECO:0007669"/>
    <property type="project" value="InterPro"/>
</dbReference>
<dbReference type="Gene3D" id="1.25.10.10">
    <property type="entry name" value="Leucine-rich Repeat Variant"/>
    <property type="match status" value="1"/>
</dbReference>
<dbReference type="Gene3D" id="1.10.510.10">
    <property type="entry name" value="Transferase(Phosphotransferase) domain 1"/>
    <property type="match status" value="2"/>
</dbReference>
<dbReference type="SUPFAM" id="SSF56112">
    <property type="entry name" value="Protein kinase-like (PK-like)"/>
    <property type="match status" value="2"/>
</dbReference>
<dbReference type="PROSITE" id="PS50011">
    <property type="entry name" value="PROTEIN_KINASE_DOM"/>
    <property type="match status" value="1"/>
</dbReference>
<keyword evidence="1" id="KW-0853">WD repeat</keyword>
<dbReference type="Pfam" id="PF00069">
    <property type="entry name" value="Pkinase"/>
    <property type="match status" value="1"/>
</dbReference>
<organism evidence="4 5">
    <name type="scientific">Taxus chinensis</name>
    <name type="common">Chinese yew</name>
    <name type="synonym">Taxus wallichiana var. chinensis</name>
    <dbReference type="NCBI Taxonomy" id="29808"/>
    <lineage>
        <taxon>Eukaryota</taxon>
        <taxon>Viridiplantae</taxon>
        <taxon>Streptophyta</taxon>
        <taxon>Embryophyta</taxon>
        <taxon>Tracheophyta</taxon>
        <taxon>Spermatophyta</taxon>
        <taxon>Pinopsida</taxon>
        <taxon>Pinidae</taxon>
        <taxon>Conifers II</taxon>
        <taxon>Cupressales</taxon>
        <taxon>Taxaceae</taxon>
        <taxon>Taxus</taxon>
    </lineage>
</organism>
<dbReference type="SMART" id="SM01026">
    <property type="entry name" value="Beach"/>
    <property type="match status" value="1"/>
</dbReference>
<dbReference type="SUPFAM" id="SSF81837">
    <property type="entry name" value="BEACH domain"/>
    <property type="match status" value="1"/>
</dbReference>
<keyword evidence="5" id="KW-1185">Reference proteome</keyword>
<dbReference type="PANTHER" id="PTHR46866:SF1">
    <property type="entry name" value="GH12955P"/>
    <property type="match status" value="1"/>
</dbReference>
<dbReference type="PANTHER" id="PTHR46866">
    <property type="entry name" value="GH12955P"/>
    <property type="match status" value="1"/>
</dbReference>
<dbReference type="InterPro" id="IPR011989">
    <property type="entry name" value="ARM-like"/>
</dbReference>
<dbReference type="InterPro" id="IPR016024">
    <property type="entry name" value="ARM-type_fold"/>
</dbReference>
<evidence type="ECO:0000313" key="5">
    <source>
        <dbReference type="Proteomes" id="UP000824469"/>
    </source>
</evidence>
<dbReference type="SMART" id="SM00220">
    <property type="entry name" value="S_TKc"/>
    <property type="match status" value="1"/>
</dbReference>
<dbReference type="Proteomes" id="UP000824469">
    <property type="component" value="Unassembled WGS sequence"/>
</dbReference>
<dbReference type="OMA" id="NKMESCA"/>
<dbReference type="SUPFAM" id="SSF48371">
    <property type="entry name" value="ARM repeat"/>
    <property type="match status" value="1"/>
</dbReference>
<accession>A0AA38GMV0</accession>
<evidence type="ECO:0000256" key="1">
    <source>
        <dbReference type="ARBA" id="ARBA00022574"/>
    </source>
</evidence>
<dbReference type="InterPro" id="IPR000719">
    <property type="entry name" value="Prot_kinase_dom"/>
</dbReference>
<dbReference type="Gene3D" id="1.10.1540.10">
    <property type="entry name" value="BEACH domain"/>
    <property type="match status" value="1"/>
</dbReference>
<dbReference type="Pfam" id="PF02138">
    <property type="entry name" value="Beach"/>
    <property type="match status" value="1"/>
</dbReference>
<evidence type="ECO:0000259" key="2">
    <source>
        <dbReference type="PROSITE" id="PS50011"/>
    </source>
</evidence>
<gene>
    <name evidence="4" type="ORF">KI387_005719</name>
</gene>
<evidence type="ECO:0000259" key="3">
    <source>
        <dbReference type="PROSITE" id="PS50197"/>
    </source>
</evidence>
<dbReference type="PROSITE" id="PS50197">
    <property type="entry name" value="BEACH"/>
    <property type="match status" value="1"/>
</dbReference>
<dbReference type="InterPro" id="IPR011009">
    <property type="entry name" value="Kinase-like_dom_sf"/>
</dbReference>
<dbReference type="EMBL" id="JAHRHJ020000002">
    <property type="protein sequence ID" value="KAH9325541.1"/>
    <property type="molecule type" value="Genomic_DNA"/>
</dbReference>
<evidence type="ECO:0000313" key="4">
    <source>
        <dbReference type="EMBL" id="KAH9325541.1"/>
    </source>
</evidence>
<dbReference type="GO" id="GO:0005524">
    <property type="term" value="F:ATP binding"/>
    <property type="evidence" value="ECO:0007669"/>
    <property type="project" value="InterPro"/>
</dbReference>